<feature type="signal peptide" evidence="1">
    <location>
        <begin position="1"/>
        <end position="25"/>
    </location>
</feature>
<organism evidence="2">
    <name type="scientific">Physcomitrium patens</name>
    <name type="common">Spreading-leaved earth moss</name>
    <name type="synonym">Physcomitrella patens</name>
    <dbReference type="NCBI Taxonomy" id="3218"/>
    <lineage>
        <taxon>Eukaryota</taxon>
        <taxon>Viridiplantae</taxon>
        <taxon>Streptophyta</taxon>
        <taxon>Embryophyta</taxon>
        <taxon>Bryophyta</taxon>
        <taxon>Bryophytina</taxon>
        <taxon>Bryopsida</taxon>
        <taxon>Funariidae</taxon>
        <taxon>Funariales</taxon>
        <taxon>Funariaceae</taxon>
        <taxon>Physcomitrium</taxon>
    </lineage>
</organism>
<reference evidence="3" key="3">
    <citation type="submission" date="2020-12" db="UniProtKB">
        <authorList>
            <consortium name="EnsemblPlants"/>
        </authorList>
    </citation>
    <scope>IDENTIFICATION</scope>
</reference>
<dbReference type="GeneID" id="112276729"/>
<protein>
    <submittedName>
        <fullName evidence="2 3">Uncharacterized protein</fullName>
    </submittedName>
</protein>
<dbReference type="RefSeq" id="XP_024364121.1">
    <property type="nucleotide sequence ID" value="XM_024508353.2"/>
</dbReference>
<dbReference type="Gramene" id="Pp3c24_3450V3.2">
    <property type="protein sequence ID" value="Pp3c24_3450V3.2"/>
    <property type="gene ID" value="Pp3c24_3450"/>
</dbReference>
<evidence type="ECO:0000313" key="2">
    <source>
        <dbReference type="EMBL" id="PNR27975.1"/>
    </source>
</evidence>
<feature type="chain" id="PRO_5014297839" evidence="1">
    <location>
        <begin position="26"/>
        <end position="674"/>
    </location>
</feature>
<reference evidence="2 4" key="1">
    <citation type="journal article" date="2008" name="Science">
        <title>The Physcomitrella genome reveals evolutionary insights into the conquest of land by plants.</title>
        <authorList>
            <person name="Rensing S."/>
            <person name="Lang D."/>
            <person name="Zimmer A."/>
            <person name="Terry A."/>
            <person name="Salamov A."/>
            <person name="Shapiro H."/>
            <person name="Nishiyama T."/>
            <person name="Perroud P.-F."/>
            <person name="Lindquist E."/>
            <person name="Kamisugi Y."/>
            <person name="Tanahashi T."/>
            <person name="Sakakibara K."/>
            <person name="Fujita T."/>
            <person name="Oishi K."/>
            <person name="Shin-I T."/>
            <person name="Kuroki Y."/>
            <person name="Toyoda A."/>
            <person name="Suzuki Y."/>
            <person name="Hashimoto A."/>
            <person name="Yamaguchi K."/>
            <person name="Sugano A."/>
            <person name="Kohara Y."/>
            <person name="Fujiyama A."/>
            <person name="Anterola A."/>
            <person name="Aoki S."/>
            <person name="Ashton N."/>
            <person name="Barbazuk W.B."/>
            <person name="Barker E."/>
            <person name="Bennetzen J."/>
            <person name="Bezanilla M."/>
            <person name="Blankenship R."/>
            <person name="Cho S.H."/>
            <person name="Dutcher S."/>
            <person name="Estelle M."/>
            <person name="Fawcett J.A."/>
            <person name="Gundlach H."/>
            <person name="Hanada K."/>
            <person name="Heyl A."/>
            <person name="Hicks K.A."/>
            <person name="Hugh J."/>
            <person name="Lohr M."/>
            <person name="Mayer K."/>
            <person name="Melkozernov A."/>
            <person name="Murata T."/>
            <person name="Nelson D."/>
            <person name="Pils B."/>
            <person name="Prigge M."/>
            <person name="Reiss B."/>
            <person name="Renner T."/>
            <person name="Rombauts S."/>
            <person name="Rushton P."/>
            <person name="Sanderfoot A."/>
            <person name="Schween G."/>
            <person name="Shiu S.-H."/>
            <person name="Stueber K."/>
            <person name="Theodoulou F.L."/>
            <person name="Tu H."/>
            <person name="Van de Peer Y."/>
            <person name="Verrier P.J."/>
            <person name="Waters E."/>
            <person name="Wood A."/>
            <person name="Yang L."/>
            <person name="Cove D."/>
            <person name="Cuming A."/>
            <person name="Hasebe M."/>
            <person name="Lucas S."/>
            <person name="Mishler D.B."/>
            <person name="Reski R."/>
            <person name="Grigoriev I."/>
            <person name="Quatrano R.S."/>
            <person name="Boore J.L."/>
        </authorList>
    </citation>
    <scope>NUCLEOTIDE SEQUENCE [LARGE SCALE GENOMIC DNA]</scope>
    <source>
        <strain evidence="3 4">cv. Gransden 2004</strain>
    </source>
</reference>
<accession>A9RN57</accession>
<evidence type="ECO:0000313" key="4">
    <source>
        <dbReference type="Proteomes" id="UP000006727"/>
    </source>
</evidence>
<dbReference type="HOGENOM" id="CLU_407931_0_0_1"/>
<sequence length="674" mass="75978">MRGDMATWLRVAAVVAVVCLVGVMAEQPKSAGEFVAVHRNFPRTVRVVSQEDGIAARGHGDEEHVDGNKMQWSFNLFKPFQMFGVRREGHEHKKCKMGAKLGLWWSHMFGHGRDHHHHHHRHNEHGFEKDVEHRHFRHHEHGYEHRFEKDTEHHHWLRPSFAWSLLGKIGRWFSGIPSFFSDMAHVNRIWSAGAGGRKPPTVESATEPLDMHALQKILSPSLSCSLREKLANIFAAVSEEIVATANGIDDSGDQPDMIKRNLKNFMGDSMKRRIASSVCDSSSMSSCEQEFCDVFLSHSRSGILMAFRVLGLNPVRAAINPEGVAACVMSSRCQSKNLVMSTSELALIMSLKKARRLARIVYQAVNAKLNEEASQTFSHKLISMFSKAFGGEPNPCRDCLRWKIHGLKKLTKKAVAEVCENAAHYNLEEECNFAKENKFIFKTLFAYKFRLWKKATVVCRNREACDTLPIPSTDTSEQGTVTEGVQKLPFGRVDINTLRTPREMEVNPMVANFMFWRQDCKQRALHRAAMLRGHSLEAIASHLNGDGSLSLTPGNGALIIVDFVRSPQLELDQQLNVPFAADLPKKWDYFHGTMNMEGLEMQTFEPRYASSMDLGPFHEVWRKPVLDSSPIHVNGVMEDALVKPRNNVLSITADSASKDKLPSSNEAVVEHSAM</sequence>
<evidence type="ECO:0000256" key="1">
    <source>
        <dbReference type="SAM" id="SignalP"/>
    </source>
</evidence>
<evidence type="ECO:0000313" key="3">
    <source>
        <dbReference type="EnsemblPlants" id="Pp3c24_3450V3.1"/>
    </source>
</evidence>
<dbReference type="EnsemblPlants" id="Pp3c24_3450V3.1">
    <property type="protein sequence ID" value="Pp3c24_3450V3.1"/>
    <property type="gene ID" value="Pp3c24_3450"/>
</dbReference>
<dbReference type="PaxDb" id="3218-PP1S18_144V6.1"/>
<keyword evidence="4" id="KW-1185">Reference proteome</keyword>
<dbReference type="EnsemblPlants" id="Pp3c24_3450V3.2">
    <property type="protein sequence ID" value="Pp3c24_3450V3.2"/>
    <property type="gene ID" value="Pp3c24_3450"/>
</dbReference>
<dbReference type="KEGG" id="ppp:112276729"/>
<dbReference type="AlphaFoldDB" id="A9RN57"/>
<name>A9RN57_PHYPA</name>
<dbReference type="Proteomes" id="UP000006727">
    <property type="component" value="Chromosome 24"/>
</dbReference>
<dbReference type="EMBL" id="ABEU02000024">
    <property type="protein sequence ID" value="PNR27975.1"/>
    <property type="molecule type" value="Genomic_DNA"/>
</dbReference>
<keyword evidence="1" id="KW-0732">Signal</keyword>
<gene>
    <name evidence="3" type="primary">LOC112276729</name>
    <name evidence="2" type="ORF">PHYPA_028567</name>
</gene>
<dbReference type="OrthoDB" id="10437428at2759"/>
<proteinExistence type="predicted"/>
<dbReference type="Gramene" id="Pp3c24_3450V3.1">
    <property type="protein sequence ID" value="Pp3c24_3450V3.1"/>
    <property type="gene ID" value="Pp3c24_3450"/>
</dbReference>
<reference evidence="2 4" key="2">
    <citation type="journal article" date="2018" name="Plant J.">
        <title>The Physcomitrella patens chromosome-scale assembly reveals moss genome structure and evolution.</title>
        <authorList>
            <person name="Lang D."/>
            <person name="Ullrich K.K."/>
            <person name="Murat F."/>
            <person name="Fuchs J."/>
            <person name="Jenkins J."/>
            <person name="Haas F.B."/>
            <person name="Piednoel M."/>
            <person name="Gundlach H."/>
            <person name="Van Bel M."/>
            <person name="Meyberg R."/>
            <person name="Vives C."/>
            <person name="Morata J."/>
            <person name="Symeonidi A."/>
            <person name="Hiss M."/>
            <person name="Muchero W."/>
            <person name="Kamisugi Y."/>
            <person name="Saleh O."/>
            <person name="Blanc G."/>
            <person name="Decker E.L."/>
            <person name="van Gessel N."/>
            <person name="Grimwood J."/>
            <person name="Hayes R.D."/>
            <person name="Graham S.W."/>
            <person name="Gunter L.E."/>
            <person name="McDaniel S.F."/>
            <person name="Hoernstein S.N.W."/>
            <person name="Larsson A."/>
            <person name="Li F.W."/>
            <person name="Perroud P.F."/>
            <person name="Phillips J."/>
            <person name="Ranjan P."/>
            <person name="Rokshar D.S."/>
            <person name="Rothfels C.J."/>
            <person name="Schneider L."/>
            <person name="Shu S."/>
            <person name="Stevenson D.W."/>
            <person name="Thummler F."/>
            <person name="Tillich M."/>
            <person name="Villarreal Aguilar J.C."/>
            <person name="Widiez T."/>
            <person name="Wong G.K."/>
            <person name="Wymore A."/>
            <person name="Zhang Y."/>
            <person name="Zimmer A.D."/>
            <person name="Quatrano R.S."/>
            <person name="Mayer K.F.X."/>
            <person name="Goodstein D."/>
            <person name="Casacuberta J.M."/>
            <person name="Vandepoele K."/>
            <person name="Reski R."/>
            <person name="Cuming A.C."/>
            <person name="Tuskan G.A."/>
            <person name="Maumus F."/>
            <person name="Salse J."/>
            <person name="Schmutz J."/>
            <person name="Rensing S.A."/>
        </authorList>
    </citation>
    <scope>NUCLEOTIDE SEQUENCE [LARGE SCALE GENOMIC DNA]</scope>
    <source>
        <strain evidence="3 4">cv. Gransden 2004</strain>
    </source>
</reference>